<gene>
    <name evidence="1" type="ORF">COW88_01575</name>
</gene>
<proteinExistence type="predicted"/>
<sequence>MLYEIRIYDNKGRIKKVISTSEASQEFWRKYWEEERNNTKFAMIIGKKRKKLAEARRELQRTVPQLMTNGTMDDE</sequence>
<organism evidence="1 2">
    <name type="scientific">Candidatus Lloydbacteria bacterium CG22_combo_CG10-13_8_21_14_all_47_15</name>
    <dbReference type="NCBI Taxonomy" id="1974635"/>
    <lineage>
        <taxon>Bacteria</taxon>
        <taxon>Candidatus Lloydiibacteriota</taxon>
    </lineage>
</organism>
<evidence type="ECO:0008006" key="3">
    <source>
        <dbReference type="Google" id="ProtNLM"/>
    </source>
</evidence>
<dbReference type="Proteomes" id="UP000230638">
    <property type="component" value="Unassembled WGS sequence"/>
</dbReference>
<evidence type="ECO:0000313" key="2">
    <source>
        <dbReference type="Proteomes" id="UP000230638"/>
    </source>
</evidence>
<name>A0A2H0CVY3_9BACT</name>
<dbReference type="AlphaFoldDB" id="A0A2H0CVY3"/>
<protein>
    <recommendedName>
        <fullName evidence="3">Phage protein</fullName>
    </recommendedName>
</protein>
<evidence type="ECO:0000313" key="1">
    <source>
        <dbReference type="EMBL" id="PIP73560.1"/>
    </source>
</evidence>
<comment type="caution">
    <text evidence="1">The sequence shown here is derived from an EMBL/GenBank/DDBJ whole genome shotgun (WGS) entry which is preliminary data.</text>
</comment>
<reference evidence="1 2" key="1">
    <citation type="submission" date="2017-09" db="EMBL/GenBank/DDBJ databases">
        <title>Depth-based differentiation of microbial function through sediment-hosted aquifers and enrichment of novel symbionts in the deep terrestrial subsurface.</title>
        <authorList>
            <person name="Probst A.J."/>
            <person name="Ladd B."/>
            <person name="Jarett J.K."/>
            <person name="Geller-Mcgrath D.E."/>
            <person name="Sieber C.M."/>
            <person name="Emerson J.B."/>
            <person name="Anantharaman K."/>
            <person name="Thomas B.C."/>
            <person name="Malmstrom R."/>
            <person name="Stieglmeier M."/>
            <person name="Klingl A."/>
            <person name="Woyke T."/>
            <person name="Ryan C.M."/>
            <person name="Banfield J.F."/>
        </authorList>
    </citation>
    <scope>NUCLEOTIDE SEQUENCE [LARGE SCALE GENOMIC DNA]</scope>
    <source>
        <strain evidence="1">CG22_combo_CG10-13_8_21_14_all_47_15</strain>
    </source>
</reference>
<dbReference type="EMBL" id="PCTL01000017">
    <property type="protein sequence ID" value="PIP73560.1"/>
    <property type="molecule type" value="Genomic_DNA"/>
</dbReference>
<accession>A0A2H0CVY3</accession>